<dbReference type="VEuPathDB" id="VectorBase:AMEC004410"/>
<organism evidence="1 2">
    <name type="scientific">Anopheles melas</name>
    <dbReference type="NCBI Taxonomy" id="34690"/>
    <lineage>
        <taxon>Eukaryota</taxon>
        <taxon>Metazoa</taxon>
        <taxon>Ecdysozoa</taxon>
        <taxon>Arthropoda</taxon>
        <taxon>Hexapoda</taxon>
        <taxon>Insecta</taxon>
        <taxon>Pterygota</taxon>
        <taxon>Neoptera</taxon>
        <taxon>Endopterygota</taxon>
        <taxon>Diptera</taxon>
        <taxon>Nematocera</taxon>
        <taxon>Culicoidea</taxon>
        <taxon>Culicidae</taxon>
        <taxon>Anophelinae</taxon>
        <taxon>Anopheles</taxon>
    </lineage>
</organism>
<dbReference type="EnsemblMetazoa" id="AMEC004410-RA">
    <property type="protein sequence ID" value="AMEC004410-PA"/>
    <property type="gene ID" value="AMEC004410"/>
</dbReference>
<dbReference type="Proteomes" id="UP000075902">
    <property type="component" value="Unassembled WGS sequence"/>
</dbReference>
<reference evidence="2" key="1">
    <citation type="submission" date="2014-01" db="EMBL/GenBank/DDBJ databases">
        <title>The Genome Sequence of Anopheles melas CM1001059_A (V2).</title>
        <authorList>
            <consortium name="The Broad Institute Genomics Platform"/>
            <person name="Neafsey D.E."/>
            <person name="Besansky N."/>
            <person name="Howell P."/>
            <person name="Walton C."/>
            <person name="Young S.K."/>
            <person name="Zeng Q."/>
            <person name="Gargeya S."/>
            <person name="Fitzgerald M."/>
            <person name="Haas B."/>
            <person name="Abouelleil A."/>
            <person name="Allen A.W."/>
            <person name="Alvarado L."/>
            <person name="Arachchi H.M."/>
            <person name="Berlin A.M."/>
            <person name="Chapman S.B."/>
            <person name="Gainer-Dewar J."/>
            <person name="Goldberg J."/>
            <person name="Griggs A."/>
            <person name="Gujja S."/>
            <person name="Hansen M."/>
            <person name="Howarth C."/>
            <person name="Imamovic A."/>
            <person name="Ireland A."/>
            <person name="Larimer J."/>
            <person name="McCowan C."/>
            <person name="Murphy C."/>
            <person name="Pearson M."/>
            <person name="Poon T.W."/>
            <person name="Priest M."/>
            <person name="Roberts A."/>
            <person name="Saif S."/>
            <person name="Shea T."/>
            <person name="Sisk P."/>
            <person name="Sykes S."/>
            <person name="Wortman J."/>
            <person name="Nusbaum C."/>
            <person name="Birren B."/>
        </authorList>
    </citation>
    <scope>NUCLEOTIDE SEQUENCE [LARGE SCALE GENOMIC DNA]</scope>
    <source>
        <strain evidence="2">CM1001059</strain>
    </source>
</reference>
<sequence>MNRVPGLLGTRALFRGLPVPGLMGSDVVCAGLDDASIVGRSVAGWRTRCDCGGGASPMDGTPGRMEFRAPGLAWCWVKRSNSLPGVEWYWSRQRRVGDAHTGRPDVPPVHFRWQDGKALRHYHLLVLVTFPWNYRILGPLV</sequence>
<proteinExistence type="predicted"/>
<reference evidence="1" key="2">
    <citation type="submission" date="2020-05" db="UniProtKB">
        <authorList>
            <consortium name="EnsemblMetazoa"/>
        </authorList>
    </citation>
    <scope>IDENTIFICATION</scope>
    <source>
        <strain evidence="1">CM1001059</strain>
    </source>
</reference>
<dbReference type="AlphaFoldDB" id="A0A182TLC2"/>
<evidence type="ECO:0000313" key="1">
    <source>
        <dbReference type="EnsemblMetazoa" id="AMEC004410-PA"/>
    </source>
</evidence>
<name>A0A182TLC2_9DIPT</name>
<protein>
    <submittedName>
        <fullName evidence="1">Uncharacterized protein</fullName>
    </submittedName>
</protein>
<keyword evidence="2" id="KW-1185">Reference proteome</keyword>
<accession>A0A182TLC2</accession>
<evidence type="ECO:0000313" key="2">
    <source>
        <dbReference type="Proteomes" id="UP000075902"/>
    </source>
</evidence>